<reference evidence="1 2" key="1">
    <citation type="submission" date="2022-03" db="EMBL/GenBank/DDBJ databases">
        <authorList>
            <person name="Macdonald S."/>
            <person name="Ahmed S."/>
            <person name="Newling K."/>
        </authorList>
    </citation>
    <scope>NUCLEOTIDE SEQUENCE [LARGE SCALE GENOMIC DNA]</scope>
</reference>
<name>A0ABC8KRL0_ERUVS</name>
<organism evidence="1 2">
    <name type="scientific">Eruca vesicaria subsp. sativa</name>
    <name type="common">Garden rocket</name>
    <name type="synonym">Eruca sativa</name>
    <dbReference type="NCBI Taxonomy" id="29727"/>
    <lineage>
        <taxon>Eukaryota</taxon>
        <taxon>Viridiplantae</taxon>
        <taxon>Streptophyta</taxon>
        <taxon>Embryophyta</taxon>
        <taxon>Tracheophyta</taxon>
        <taxon>Spermatophyta</taxon>
        <taxon>Magnoliopsida</taxon>
        <taxon>eudicotyledons</taxon>
        <taxon>Gunneridae</taxon>
        <taxon>Pentapetalae</taxon>
        <taxon>rosids</taxon>
        <taxon>malvids</taxon>
        <taxon>Brassicales</taxon>
        <taxon>Brassicaceae</taxon>
        <taxon>Brassiceae</taxon>
        <taxon>Eruca</taxon>
    </lineage>
</organism>
<keyword evidence="2" id="KW-1185">Reference proteome</keyword>
<evidence type="ECO:0000313" key="1">
    <source>
        <dbReference type="EMBL" id="CAH8361270.1"/>
    </source>
</evidence>
<evidence type="ECO:0000313" key="2">
    <source>
        <dbReference type="Proteomes" id="UP001642260"/>
    </source>
</evidence>
<dbReference type="EMBL" id="CAKOAT010300710">
    <property type="protein sequence ID" value="CAH8361270.1"/>
    <property type="molecule type" value="Genomic_DNA"/>
</dbReference>
<accession>A0ABC8KRL0</accession>
<comment type="caution">
    <text evidence="1">The sequence shown here is derived from an EMBL/GenBank/DDBJ whole genome shotgun (WGS) entry which is preliminary data.</text>
</comment>
<gene>
    <name evidence="1" type="ORF">ERUC_LOCUS27026</name>
</gene>
<proteinExistence type="predicted"/>
<dbReference type="Proteomes" id="UP001642260">
    <property type="component" value="Unassembled WGS sequence"/>
</dbReference>
<dbReference type="AlphaFoldDB" id="A0ABC8KRL0"/>
<protein>
    <submittedName>
        <fullName evidence="1">Uncharacterized protein</fullName>
    </submittedName>
</protein>
<sequence>MVQSRLPSGSVKFSTGNEIFAEHDGKYTWHNPRNGMQQEIHGLRYVYKKRANNYRTIQLVNYGGKLVIMWNETRRKLKRVWCAVISLEERSSPLGTRMRGRVEQCDVVLDSVHNSYMLSRCLSVSV</sequence>